<sequence>MMGQVSLGLQSAVFSLRYGLDPVQFWRPSVCQSFSQSNARRSRRARNLNCLRLILRPVSSVFRRACFSSAAFLPPPHSFHFSSPVSCFCALLLMLVELGGHSKLQLF</sequence>
<gene>
    <name evidence="1" type="primary">Dsec\GM17574</name>
    <name evidence="1" type="ORF">Dsec_GM17574</name>
</gene>
<keyword evidence="2" id="KW-1185">Reference proteome</keyword>
<name>B4IG89_DROSE</name>
<organism evidence="2">
    <name type="scientific">Drosophila sechellia</name>
    <name type="common">Fruit fly</name>
    <dbReference type="NCBI Taxonomy" id="7238"/>
    <lineage>
        <taxon>Eukaryota</taxon>
        <taxon>Metazoa</taxon>
        <taxon>Ecdysozoa</taxon>
        <taxon>Arthropoda</taxon>
        <taxon>Hexapoda</taxon>
        <taxon>Insecta</taxon>
        <taxon>Pterygota</taxon>
        <taxon>Neoptera</taxon>
        <taxon>Endopterygota</taxon>
        <taxon>Diptera</taxon>
        <taxon>Brachycera</taxon>
        <taxon>Muscomorpha</taxon>
        <taxon>Ephydroidea</taxon>
        <taxon>Drosophilidae</taxon>
        <taxon>Drosophila</taxon>
        <taxon>Sophophora</taxon>
    </lineage>
</organism>
<dbReference type="EMBL" id="CH480835">
    <property type="protein sequence ID" value="EDW48823.1"/>
    <property type="molecule type" value="Genomic_DNA"/>
</dbReference>
<dbReference type="AlphaFoldDB" id="B4IG89"/>
<dbReference type="PhylomeDB" id="B4IG89"/>
<protein>
    <submittedName>
        <fullName evidence="1">GM17574</fullName>
    </submittedName>
</protein>
<dbReference type="Proteomes" id="UP000001292">
    <property type="component" value="Unassembled WGS sequence"/>
</dbReference>
<evidence type="ECO:0000313" key="2">
    <source>
        <dbReference type="Proteomes" id="UP000001292"/>
    </source>
</evidence>
<proteinExistence type="predicted"/>
<reference evidence="1 2" key="1">
    <citation type="journal article" date="2007" name="Nature">
        <title>Evolution of genes and genomes on the Drosophila phylogeny.</title>
        <authorList>
            <consortium name="Drosophila 12 Genomes Consortium"/>
            <person name="Clark A.G."/>
            <person name="Eisen M.B."/>
            <person name="Smith D.R."/>
            <person name="Bergman C.M."/>
            <person name="Oliver B."/>
            <person name="Markow T.A."/>
            <person name="Kaufman T.C."/>
            <person name="Kellis M."/>
            <person name="Gelbart W."/>
            <person name="Iyer V.N."/>
            <person name="Pollard D.A."/>
            <person name="Sackton T.B."/>
            <person name="Larracuente A.M."/>
            <person name="Singh N.D."/>
            <person name="Abad J.P."/>
            <person name="Abt D.N."/>
            <person name="Adryan B."/>
            <person name="Aguade M."/>
            <person name="Akashi H."/>
            <person name="Anderson W.W."/>
            <person name="Aquadro C.F."/>
            <person name="Ardell D.H."/>
            <person name="Arguello R."/>
            <person name="Artieri C.G."/>
            <person name="Barbash D.A."/>
            <person name="Barker D."/>
            <person name="Barsanti P."/>
            <person name="Batterham P."/>
            <person name="Batzoglou S."/>
            <person name="Begun D."/>
            <person name="Bhutkar A."/>
            <person name="Blanco E."/>
            <person name="Bosak S.A."/>
            <person name="Bradley R.K."/>
            <person name="Brand A.D."/>
            <person name="Brent M.R."/>
            <person name="Brooks A.N."/>
            <person name="Brown R.H."/>
            <person name="Butlin R.K."/>
            <person name="Caggese C."/>
            <person name="Calvi B.R."/>
            <person name="Bernardo de Carvalho A."/>
            <person name="Caspi A."/>
            <person name="Castrezana S."/>
            <person name="Celniker S.E."/>
            <person name="Chang J.L."/>
            <person name="Chapple C."/>
            <person name="Chatterji S."/>
            <person name="Chinwalla A."/>
            <person name="Civetta A."/>
            <person name="Clifton S.W."/>
            <person name="Comeron J.M."/>
            <person name="Costello J.C."/>
            <person name="Coyne J.A."/>
            <person name="Daub J."/>
            <person name="David R.G."/>
            <person name="Delcher A.L."/>
            <person name="Delehaunty K."/>
            <person name="Do C.B."/>
            <person name="Ebling H."/>
            <person name="Edwards K."/>
            <person name="Eickbush T."/>
            <person name="Evans J.D."/>
            <person name="Filipski A."/>
            <person name="Findeiss S."/>
            <person name="Freyhult E."/>
            <person name="Fulton L."/>
            <person name="Fulton R."/>
            <person name="Garcia A.C."/>
            <person name="Gardiner A."/>
            <person name="Garfield D.A."/>
            <person name="Garvin B.E."/>
            <person name="Gibson G."/>
            <person name="Gilbert D."/>
            <person name="Gnerre S."/>
            <person name="Godfrey J."/>
            <person name="Good R."/>
            <person name="Gotea V."/>
            <person name="Gravely B."/>
            <person name="Greenberg A.J."/>
            <person name="Griffiths-Jones S."/>
            <person name="Gross S."/>
            <person name="Guigo R."/>
            <person name="Gustafson E.A."/>
            <person name="Haerty W."/>
            <person name="Hahn M.W."/>
            <person name="Halligan D.L."/>
            <person name="Halpern A.L."/>
            <person name="Halter G.M."/>
            <person name="Han M.V."/>
            <person name="Heger A."/>
            <person name="Hillier L."/>
            <person name="Hinrichs A.S."/>
            <person name="Holmes I."/>
            <person name="Hoskins R.A."/>
            <person name="Hubisz M.J."/>
            <person name="Hultmark D."/>
            <person name="Huntley M.A."/>
            <person name="Jaffe D.B."/>
            <person name="Jagadeeshan S."/>
            <person name="Jeck W.R."/>
            <person name="Johnson J."/>
            <person name="Jones C.D."/>
            <person name="Jordan W.C."/>
            <person name="Karpen G.H."/>
            <person name="Kataoka E."/>
            <person name="Keightley P.D."/>
            <person name="Kheradpour P."/>
            <person name="Kirkness E.F."/>
            <person name="Koerich L.B."/>
            <person name="Kristiansen K."/>
            <person name="Kudrna D."/>
            <person name="Kulathinal R.J."/>
            <person name="Kumar S."/>
            <person name="Kwok R."/>
            <person name="Lander E."/>
            <person name="Langley C.H."/>
            <person name="Lapoint R."/>
            <person name="Lazzaro B.P."/>
            <person name="Lee S.J."/>
            <person name="Levesque L."/>
            <person name="Li R."/>
            <person name="Lin C.F."/>
            <person name="Lin M.F."/>
            <person name="Lindblad-Toh K."/>
            <person name="Llopart A."/>
            <person name="Long M."/>
            <person name="Low L."/>
            <person name="Lozovsky E."/>
            <person name="Lu J."/>
            <person name="Luo M."/>
            <person name="Machado C.A."/>
            <person name="Makalowski W."/>
            <person name="Marzo M."/>
            <person name="Matsuda M."/>
            <person name="Matzkin L."/>
            <person name="McAllister B."/>
            <person name="McBride C.S."/>
            <person name="McKernan B."/>
            <person name="McKernan K."/>
            <person name="Mendez-Lago M."/>
            <person name="Minx P."/>
            <person name="Mollenhauer M.U."/>
            <person name="Montooth K."/>
            <person name="Mount S.M."/>
            <person name="Mu X."/>
            <person name="Myers E."/>
            <person name="Negre B."/>
            <person name="Newfeld S."/>
            <person name="Nielsen R."/>
            <person name="Noor M.A."/>
            <person name="O'Grady P."/>
            <person name="Pachter L."/>
            <person name="Papaceit M."/>
            <person name="Parisi M.J."/>
            <person name="Parisi M."/>
            <person name="Parts L."/>
            <person name="Pedersen J.S."/>
            <person name="Pesole G."/>
            <person name="Phillippy A.M."/>
            <person name="Ponting C.P."/>
            <person name="Pop M."/>
            <person name="Porcelli D."/>
            <person name="Powell J.R."/>
            <person name="Prohaska S."/>
            <person name="Pruitt K."/>
            <person name="Puig M."/>
            <person name="Quesneville H."/>
            <person name="Ram K.R."/>
            <person name="Rand D."/>
            <person name="Rasmussen M.D."/>
            <person name="Reed L.K."/>
            <person name="Reenan R."/>
            <person name="Reily A."/>
            <person name="Remington K.A."/>
            <person name="Rieger T.T."/>
            <person name="Ritchie M.G."/>
            <person name="Robin C."/>
            <person name="Rogers Y.H."/>
            <person name="Rohde C."/>
            <person name="Rozas J."/>
            <person name="Rubenfield M.J."/>
            <person name="Ruiz A."/>
            <person name="Russo S."/>
            <person name="Salzberg S.L."/>
            <person name="Sanchez-Gracia A."/>
            <person name="Saranga D.J."/>
            <person name="Sato H."/>
            <person name="Schaeffer S.W."/>
            <person name="Schatz M.C."/>
            <person name="Schlenke T."/>
            <person name="Schwartz R."/>
            <person name="Segarra C."/>
            <person name="Singh R.S."/>
            <person name="Sirot L."/>
            <person name="Sirota M."/>
            <person name="Sisneros N.B."/>
            <person name="Smith C.D."/>
            <person name="Smith T.F."/>
            <person name="Spieth J."/>
            <person name="Stage D.E."/>
            <person name="Stark A."/>
            <person name="Stephan W."/>
            <person name="Strausberg R.L."/>
            <person name="Strempel S."/>
            <person name="Sturgill D."/>
            <person name="Sutton G."/>
            <person name="Sutton G.G."/>
            <person name="Tao W."/>
            <person name="Teichmann S."/>
            <person name="Tobari Y.N."/>
            <person name="Tomimura Y."/>
            <person name="Tsolas J.M."/>
            <person name="Valente V.L."/>
            <person name="Venter E."/>
            <person name="Venter J.C."/>
            <person name="Vicario S."/>
            <person name="Vieira F.G."/>
            <person name="Vilella A.J."/>
            <person name="Villasante A."/>
            <person name="Walenz B."/>
            <person name="Wang J."/>
            <person name="Wasserman M."/>
            <person name="Watts T."/>
            <person name="Wilson D."/>
            <person name="Wilson R.K."/>
            <person name="Wing R.A."/>
            <person name="Wolfner M.F."/>
            <person name="Wong A."/>
            <person name="Wong G.K."/>
            <person name="Wu C.I."/>
            <person name="Wu G."/>
            <person name="Yamamoto D."/>
            <person name="Yang H.P."/>
            <person name="Yang S.P."/>
            <person name="Yorke J.A."/>
            <person name="Yoshida K."/>
            <person name="Zdobnov E."/>
            <person name="Zhang P."/>
            <person name="Zhang Y."/>
            <person name="Zimin A.V."/>
            <person name="Baldwin J."/>
            <person name="Abdouelleil A."/>
            <person name="Abdulkadir J."/>
            <person name="Abebe A."/>
            <person name="Abera B."/>
            <person name="Abreu J."/>
            <person name="Acer S.C."/>
            <person name="Aftuck L."/>
            <person name="Alexander A."/>
            <person name="An P."/>
            <person name="Anderson E."/>
            <person name="Anderson S."/>
            <person name="Arachi H."/>
            <person name="Azer M."/>
            <person name="Bachantsang P."/>
            <person name="Barry A."/>
            <person name="Bayul T."/>
            <person name="Berlin A."/>
            <person name="Bessette D."/>
            <person name="Bloom T."/>
            <person name="Blye J."/>
            <person name="Boguslavskiy L."/>
            <person name="Bonnet C."/>
            <person name="Boukhgalter B."/>
            <person name="Bourzgui I."/>
            <person name="Brown A."/>
            <person name="Cahill P."/>
            <person name="Channer S."/>
            <person name="Cheshatsang Y."/>
            <person name="Chuda L."/>
            <person name="Citroen M."/>
            <person name="Collymore A."/>
            <person name="Cooke P."/>
            <person name="Costello M."/>
            <person name="D'Aco K."/>
            <person name="Daza R."/>
            <person name="De Haan G."/>
            <person name="DeGray S."/>
            <person name="DeMaso C."/>
            <person name="Dhargay N."/>
            <person name="Dooley K."/>
            <person name="Dooley E."/>
            <person name="Doricent M."/>
            <person name="Dorje P."/>
            <person name="Dorjee K."/>
            <person name="Dupes A."/>
            <person name="Elong R."/>
            <person name="Falk J."/>
            <person name="Farina A."/>
            <person name="Faro S."/>
            <person name="Ferguson D."/>
            <person name="Fisher S."/>
            <person name="Foley C.D."/>
            <person name="Franke A."/>
            <person name="Friedrich D."/>
            <person name="Gadbois L."/>
            <person name="Gearin G."/>
            <person name="Gearin C.R."/>
            <person name="Giannoukos G."/>
            <person name="Goode T."/>
            <person name="Graham J."/>
            <person name="Grandbois E."/>
            <person name="Grewal S."/>
            <person name="Gyaltsen K."/>
            <person name="Hafez N."/>
            <person name="Hagos B."/>
            <person name="Hall J."/>
            <person name="Henson C."/>
            <person name="Hollinger A."/>
            <person name="Honan T."/>
            <person name="Huard M.D."/>
            <person name="Hughes L."/>
            <person name="Hurhula B."/>
            <person name="Husby M.E."/>
            <person name="Kamat A."/>
            <person name="Kanga B."/>
            <person name="Kashin S."/>
            <person name="Khazanovich D."/>
            <person name="Kisner P."/>
            <person name="Lance K."/>
            <person name="Lara M."/>
            <person name="Lee W."/>
            <person name="Lennon N."/>
            <person name="Letendre F."/>
            <person name="LeVine R."/>
            <person name="Lipovsky A."/>
            <person name="Liu X."/>
            <person name="Liu J."/>
            <person name="Liu S."/>
            <person name="Lokyitsang T."/>
            <person name="Lokyitsang Y."/>
            <person name="Lubonja R."/>
            <person name="Lui A."/>
            <person name="MacDonald P."/>
            <person name="Magnisalis V."/>
            <person name="Maru K."/>
            <person name="Matthews C."/>
            <person name="McCusker W."/>
            <person name="McDonough S."/>
            <person name="Mehta T."/>
            <person name="Meldrim J."/>
            <person name="Meneus L."/>
            <person name="Mihai O."/>
            <person name="Mihalev A."/>
            <person name="Mihova T."/>
            <person name="Mittelman R."/>
            <person name="Mlenga V."/>
            <person name="Montmayeur A."/>
            <person name="Mulrain L."/>
            <person name="Navidi A."/>
            <person name="Naylor J."/>
            <person name="Negash T."/>
            <person name="Nguyen T."/>
            <person name="Nguyen N."/>
            <person name="Nicol R."/>
            <person name="Norbu C."/>
            <person name="Norbu N."/>
            <person name="Novod N."/>
            <person name="O'Neill B."/>
            <person name="Osman S."/>
            <person name="Markiewicz E."/>
            <person name="Oyono O.L."/>
            <person name="Patti C."/>
            <person name="Phunkhang P."/>
            <person name="Pierre F."/>
            <person name="Priest M."/>
            <person name="Raghuraman S."/>
            <person name="Rege F."/>
            <person name="Reyes R."/>
            <person name="Rise C."/>
            <person name="Rogov P."/>
            <person name="Ross K."/>
            <person name="Ryan E."/>
            <person name="Settipalli S."/>
            <person name="Shea T."/>
            <person name="Sherpa N."/>
            <person name="Shi L."/>
            <person name="Shih D."/>
            <person name="Sparrow T."/>
            <person name="Spaulding J."/>
            <person name="Stalker J."/>
            <person name="Stange-Thomann N."/>
            <person name="Stavropoulos S."/>
            <person name="Stone C."/>
            <person name="Strader C."/>
            <person name="Tesfaye S."/>
            <person name="Thomson T."/>
            <person name="Thoulutsang Y."/>
            <person name="Thoulutsang D."/>
            <person name="Topham K."/>
            <person name="Topping I."/>
            <person name="Tsamla T."/>
            <person name="Vassiliev H."/>
            <person name="Vo A."/>
            <person name="Wangchuk T."/>
            <person name="Wangdi T."/>
            <person name="Weiand M."/>
            <person name="Wilkinson J."/>
            <person name="Wilson A."/>
            <person name="Yadav S."/>
            <person name="Young G."/>
            <person name="Yu Q."/>
            <person name="Zembek L."/>
            <person name="Zhong D."/>
            <person name="Zimmer A."/>
            <person name="Zwirko Z."/>
            <person name="Jaffe D.B."/>
            <person name="Alvarez P."/>
            <person name="Brockman W."/>
            <person name="Butler J."/>
            <person name="Chin C."/>
            <person name="Gnerre S."/>
            <person name="Grabherr M."/>
            <person name="Kleber M."/>
            <person name="Mauceli E."/>
            <person name="MacCallum I."/>
        </authorList>
    </citation>
    <scope>NUCLEOTIDE SEQUENCE [LARGE SCALE GENOMIC DNA]</scope>
    <source>
        <strain evidence="2">Rob3c / Tucson 14021-0248.25</strain>
    </source>
</reference>
<accession>B4IG89</accession>
<evidence type="ECO:0000313" key="1">
    <source>
        <dbReference type="EMBL" id="EDW48823.1"/>
    </source>
</evidence>
<dbReference type="HOGENOM" id="CLU_2029058_0_0_1"/>